<dbReference type="InterPro" id="IPR038881">
    <property type="entry name" value="Yae1-like"/>
</dbReference>
<evidence type="ECO:0000256" key="4">
    <source>
        <dbReference type="ARBA" id="ARBA00023242"/>
    </source>
</evidence>
<comment type="caution">
    <text evidence="7">The sequence shown here is derived from an EMBL/GenBank/DDBJ whole genome shotgun (WGS) entry which is preliminary data.</text>
</comment>
<dbReference type="PANTHER" id="PTHR18829">
    <property type="entry name" value="PROTEIN YAE1 HOMOLOG"/>
    <property type="match status" value="1"/>
</dbReference>
<dbReference type="Pfam" id="PF09811">
    <property type="entry name" value="Yae1_N"/>
    <property type="match status" value="1"/>
</dbReference>
<organism evidence="7 8">
    <name type="scientific">Symbiochloris irregularis</name>
    <dbReference type="NCBI Taxonomy" id="706552"/>
    <lineage>
        <taxon>Eukaryota</taxon>
        <taxon>Viridiplantae</taxon>
        <taxon>Chlorophyta</taxon>
        <taxon>core chlorophytes</taxon>
        <taxon>Trebouxiophyceae</taxon>
        <taxon>Trebouxiales</taxon>
        <taxon>Trebouxiaceae</taxon>
        <taxon>Symbiochloris</taxon>
    </lineage>
</organism>
<feature type="region of interest" description="Disordered" evidence="5">
    <location>
        <begin position="1"/>
        <end position="36"/>
    </location>
</feature>
<dbReference type="Proteomes" id="UP001465755">
    <property type="component" value="Unassembled WGS sequence"/>
</dbReference>
<dbReference type="GO" id="GO:0005737">
    <property type="term" value="C:cytoplasm"/>
    <property type="evidence" value="ECO:0007669"/>
    <property type="project" value="UniProtKB-SubCell"/>
</dbReference>
<name>A0AAW1NUH2_9CHLO</name>
<dbReference type="InterPro" id="IPR019191">
    <property type="entry name" value="Essential_protein_Yae1_N"/>
</dbReference>
<gene>
    <name evidence="7" type="ORF">WJX73_007816</name>
</gene>
<evidence type="ECO:0000256" key="5">
    <source>
        <dbReference type="SAM" id="MobiDB-lite"/>
    </source>
</evidence>
<keyword evidence="8" id="KW-1185">Reference proteome</keyword>
<comment type="subcellular location">
    <subcellularLocation>
        <location evidence="2">Cytoplasm</location>
    </subcellularLocation>
    <subcellularLocation>
        <location evidence="1">Nucleus</location>
    </subcellularLocation>
</comment>
<evidence type="ECO:0000256" key="2">
    <source>
        <dbReference type="ARBA" id="ARBA00004496"/>
    </source>
</evidence>
<keyword evidence="4" id="KW-0539">Nucleus</keyword>
<evidence type="ECO:0000256" key="3">
    <source>
        <dbReference type="ARBA" id="ARBA00022490"/>
    </source>
</evidence>
<dbReference type="EMBL" id="JALJOQ010000156">
    <property type="protein sequence ID" value="KAK9792984.1"/>
    <property type="molecule type" value="Genomic_DNA"/>
</dbReference>
<dbReference type="PANTHER" id="PTHR18829:SF0">
    <property type="entry name" value="PROTEIN YAE1 HOMOLOG"/>
    <property type="match status" value="1"/>
</dbReference>
<evidence type="ECO:0000259" key="6">
    <source>
        <dbReference type="Pfam" id="PF09811"/>
    </source>
</evidence>
<dbReference type="AlphaFoldDB" id="A0AAW1NUH2"/>
<feature type="compositionally biased region" description="Basic and acidic residues" evidence="5">
    <location>
        <begin position="12"/>
        <end position="36"/>
    </location>
</feature>
<evidence type="ECO:0000313" key="7">
    <source>
        <dbReference type="EMBL" id="KAK9792984.1"/>
    </source>
</evidence>
<dbReference type="GO" id="GO:0005634">
    <property type="term" value="C:nucleus"/>
    <property type="evidence" value="ECO:0007669"/>
    <property type="project" value="UniProtKB-SubCell"/>
</dbReference>
<accession>A0AAW1NUH2</accession>
<feature type="domain" description="Essential protein Yae1 N-terminal" evidence="6">
    <location>
        <begin position="28"/>
        <end position="64"/>
    </location>
</feature>
<proteinExistence type="predicted"/>
<reference evidence="7 8" key="1">
    <citation type="journal article" date="2024" name="Nat. Commun.">
        <title>Phylogenomics reveals the evolutionary origins of lichenization in chlorophyte algae.</title>
        <authorList>
            <person name="Puginier C."/>
            <person name="Libourel C."/>
            <person name="Otte J."/>
            <person name="Skaloud P."/>
            <person name="Haon M."/>
            <person name="Grisel S."/>
            <person name="Petersen M."/>
            <person name="Berrin J.G."/>
            <person name="Delaux P.M."/>
            <person name="Dal Grande F."/>
            <person name="Keller J."/>
        </authorList>
    </citation>
    <scope>NUCLEOTIDE SEQUENCE [LARGE SCALE GENOMIC DNA]</scope>
    <source>
        <strain evidence="7 8">SAG 2036</strain>
    </source>
</reference>
<evidence type="ECO:0000313" key="8">
    <source>
        <dbReference type="Proteomes" id="UP001465755"/>
    </source>
</evidence>
<keyword evidence="3" id="KW-0963">Cytoplasm</keyword>
<evidence type="ECO:0000256" key="1">
    <source>
        <dbReference type="ARBA" id="ARBA00004123"/>
    </source>
</evidence>
<sequence length="157" mass="17136">MEEADDTSDFTNGRHDFDTQRQRLRTEGYREGLSEGKERVLQASFNTGFGQGFAAGYWLGAAQGAKSSLESLSKLGLAQDETSPSSLQAAASIPTLNSALLGRAQQILREDNELQHDAGLDKPRQMQQATAALRCQSSFGTIQLALEKLQPIDFEMP</sequence>
<protein>
    <recommendedName>
        <fullName evidence="6">Essential protein Yae1 N-terminal domain-containing protein</fullName>
    </recommendedName>
</protein>